<dbReference type="InterPro" id="IPR032710">
    <property type="entry name" value="NTF2-like_dom_sf"/>
</dbReference>
<evidence type="ECO:0000313" key="2">
    <source>
        <dbReference type="EMBL" id="MDA6069445.1"/>
    </source>
</evidence>
<dbReference type="InterPro" id="IPR027843">
    <property type="entry name" value="DUF4440"/>
</dbReference>
<gene>
    <name evidence="2" type="ORF">NJT12_07435</name>
</gene>
<dbReference type="Proteomes" id="UP001212170">
    <property type="component" value="Unassembled WGS sequence"/>
</dbReference>
<dbReference type="SUPFAM" id="SSF54427">
    <property type="entry name" value="NTF2-like"/>
    <property type="match status" value="1"/>
</dbReference>
<dbReference type="EMBL" id="JAMZNK010000008">
    <property type="protein sequence ID" value="MDA6069445.1"/>
    <property type="molecule type" value="Genomic_DNA"/>
</dbReference>
<dbReference type="RefSeq" id="WP_271335247.1">
    <property type="nucleotide sequence ID" value="NZ_JAMZNK010000008.1"/>
</dbReference>
<comment type="caution">
    <text evidence="2">The sequence shown here is derived from an EMBL/GenBank/DDBJ whole genome shotgun (WGS) entry which is preliminary data.</text>
</comment>
<protein>
    <submittedName>
        <fullName evidence="2">Nuclear transport factor 2 family protein</fullName>
    </submittedName>
</protein>
<feature type="domain" description="DUF4440" evidence="1">
    <location>
        <begin position="18"/>
        <end position="124"/>
    </location>
</feature>
<accession>A0ABT4WBE0</accession>
<evidence type="ECO:0000313" key="3">
    <source>
        <dbReference type="Proteomes" id="UP001212170"/>
    </source>
</evidence>
<dbReference type="Pfam" id="PF14534">
    <property type="entry name" value="DUF4440"/>
    <property type="match status" value="1"/>
</dbReference>
<evidence type="ECO:0000259" key="1">
    <source>
        <dbReference type="Pfam" id="PF14534"/>
    </source>
</evidence>
<keyword evidence="3" id="KW-1185">Reference proteome</keyword>
<organism evidence="2 3">
    <name type="scientific">Flavobacterium azizsancarii</name>
    <dbReference type="NCBI Taxonomy" id="2961580"/>
    <lineage>
        <taxon>Bacteria</taxon>
        <taxon>Pseudomonadati</taxon>
        <taxon>Bacteroidota</taxon>
        <taxon>Flavobacteriia</taxon>
        <taxon>Flavobacteriales</taxon>
        <taxon>Flavobacteriaceae</taxon>
        <taxon>Flavobacterium</taxon>
    </lineage>
</organism>
<sequence length="132" mass="15409">MVVDSVETDKTADNKSQILEITRQLTQLMIERNTIEINAILDANFTLTHITGYVQSKEEWFSEIESERMKYYSFQEVKTSVTIDGDKAVFVGQNILDARIWGTRNNWRLQQTMQLEKRKGKWIILKSVATTF</sequence>
<proteinExistence type="predicted"/>
<reference evidence="2 3" key="1">
    <citation type="journal article" date="2023" name="Chemosphere">
        <title>Whole genome analysis of Flavobacterium aziz-sancarii sp. nov., isolated from Ardley Island (Antarctica), revealed a rich resistome and bioremediation potential.</title>
        <authorList>
            <person name="Otur C."/>
            <person name="Okay S."/>
            <person name="Kurt-Kizildogan A."/>
        </authorList>
    </citation>
    <scope>NUCLEOTIDE SEQUENCE [LARGE SCALE GENOMIC DNA]</scope>
    <source>
        <strain evidence="2 3">AC</strain>
    </source>
</reference>
<dbReference type="Gene3D" id="3.10.450.50">
    <property type="match status" value="1"/>
</dbReference>
<name>A0ABT4WBE0_9FLAO</name>